<feature type="region of interest" description="Disordered" evidence="1">
    <location>
        <begin position="20"/>
        <end position="60"/>
    </location>
</feature>
<evidence type="ECO:0000313" key="3">
    <source>
        <dbReference type="Proteomes" id="UP000235347"/>
    </source>
</evidence>
<evidence type="ECO:0000256" key="1">
    <source>
        <dbReference type="SAM" id="MobiDB-lite"/>
    </source>
</evidence>
<dbReference type="InterPro" id="IPR010777">
    <property type="entry name" value="PipA"/>
</dbReference>
<dbReference type="RefSeq" id="WP_102611216.1">
    <property type="nucleotide sequence ID" value="NZ_CADIKD010000003.1"/>
</dbReference>
<protein>
    <submittedName>
        <fullName evidence="2">Uncharacterized protein</fullName>
    </submittedName>
</protein>
<name>A0A2N7VXK7_9BURK</name>
<dbReference type="Proteomes" id="UP000235347">
    <property type="component" value="Unassembled WGS sequence"/>
</dbReference>
<reference evidence="2 3" key="1">
    <citation type="submission" date="2018-01" db="EMBL/GenBank/DDBJ databases">
        <title>Whole genome analyses suggest that Burkholderia sensu lato contains two further novel genera in the rhizoxinica-symbiotica group Mycetohabitans gen. nov., and Trinickia gen. nov.: implications for the evolution of diazotrophy and nodulation in the Burkholderiaceae.</title>
        <authorList>
            <person name="Estrada-de los Santos P."/>
            <person name="Palmer M."/>
            <person name="Chavez-Ramirez B."/>
            <person name="Beukes C."/>
            <person name="Steenkamp E.T."/>
            <person name="Hirsch A.M."/>
            <person name="Manyaka P."/>
            <person name="Maluk M."/>
            <person name="Lafos M."/>
            <person name="Crook M."/>
            <person name="Gross E."/>
            <person name="Simon M.F."/>
            <person name="Bueno dos Reis Junior F."/>
            <person name="Poole P.S."/>
            <person name="Venter S.N."/>
            <person name="James E.K."/>
        </authorList>
    </citation>
    <scope>NUCLEOTIDE SEQUENCE [LARGE SCALE GENOMIC DNA]</scope>
    <source>
        <strain evidence="2 3">GP25-8</strain>
    </source>
</reference>
<feature type="compositionally biased region" description="Basic and acidic residues" evidence="1">
    <location>
        <begin position="31"/>
        <end position="41"/>
    </location>
</feature>
<dbReference type="EMBL" id="PNYB01000015">
    <property type="protein sequence ID" value="PMS21891.1"/>
    <property type="molecule type" value="Genomic_DNA"/>
</dbReference>
<dbReference type="Pfam" id="PF07108">
    <property type="entry name" value="PipA"/>
    <property type="match status" value="1"/>
</dbReference>
<sequence length="1303" mass="143823">MRIVPNADLGAALRVNAGEIAGSPQETGIEAGHDGPERAPEGCRPTAGEPAQSTHGGAQDQAVLASGIERRLRRAAAFAGASQSASGEGGAPEKLSIRFASGAATEATLPAASTAPTPSDLLATTVGAARNAIADTAVLERLNISLTEWVDPDKARNYAERPADLLRAVAMHRHRVVPDEFATSLDPSLLVDEALLDEGAVLYDRLQRQLPATGTQQTTPTLSAMRAVFVHALRADYSKRRQLDALFAPSESLGQRTPYFDGFALRNAEGKSFDDLLDGKALWAAPVLTDLTRAGRRALLTEKFDEMAESVRFPIGSIPHSLATSLLRLERYRGKPLPTPDDEAALARAFVQNEASWNDGADYPYHPRLLFAMHLARSSGFEVDSPDQLRLLYENQISDEALEQLASGNAAPAEWIAQYLSGWEGRGVRWKVAAPAQQAEVLLGLFDALRAQADRADQADQAGPIATFARALRAKGVLTPNRIVGVDFNARAQAVLQYANERLLAAYGEPPRFDRREAAADILRRHGIDEDAMTDPRHYVIVGDNPNVTKTAFGDLIDEFLDRADWVGLNGASMTPRAGISIKPRAELQREEEAFNARLRTDPWVVAIAKERLREQEKETTVDEVRRVAEEIAGNFATETESHRALVRGLDTWVNTVPVIGPLYNIEEGVRHKDATRAAFGLLFLGVDGFDLATGAGGARSEAVHPVVPKLRRALGHIDSSTSNMAGHAEMIEMQVDPVRIAKPDAQVPDELRALTRQAREGKSVRWRNYDIVHLGDEDRIVPVRREGEAYVELDWRTGHRLRDLPDIELDARAGKGWRQHASARRGQREPGVRGDEVRERLTVERVADLIGHANDLKQRDFDGLFAEAFSLTPPPANSSQFGARAFYRKLYKSSDTFRRLFNRHAHLDARARNGTAAVWKKWEFVIGEGGPLGAPNKAYTDFDHKRIYMPRDAAIEAMPYMSAAGPQTLTREQAYLHEMIHALTGARDPERMLDMMNRGPVVYLTDKILSEAGYAIPEQIMYRRANSTSDMPVDQTVEYHADAAARSAALENRYLDTLVDAKRRPLSADTLVEGVPVSSRRTVARTQEVLSAIEDEDDEVFLAWSDFRTKFDQNFGFYVQDRNMTTALASDAMVVIDFYGRLYQRSVTFRRMFDKMPVTDATRADPWKFVLEGDIEFDLLSPGGRAHGVSAEAKKIYVLDDGLQYLSEYGLREVELERQLAYQMICAITGLPKMPAPDALANRGAAVLLTDRILREAGFHYPPQLVAALVEPGDAMAQARLLSHQTQALRSAAAEDRYLLLG</sequence>
<proteinExistence type="predicted"/>
<gene>
    <name evidence="2" type="ORF">C0Z19_18175</name>
</gene>
<accession>A0A2N7VXK7</accession>
<comment type="caution">
    <text evidence="2">The sequence shown here is derived from an EMBL/GenBank/DDBJ whole genome shotgun (WGS) entry which is preliminary data.</text>
</comment>
<keyword evidence="3" id="KW-1185">Reference proteome</keyword>
<evidence type="ECO:0000313" key="2">
    <source>
        <dbReference type="EMBL" id="PMS21891.1"/>
    </source>
</evidence>
<organism evidence="2 3">
    <name type="scientific">Trinickia soli</name>
    <dbReference type="NCBI Taxonomy" id="380675"/>
    <lineage>
        <taxon>Bacteria</taxon>
        <taxon>Pseudomonadati</taxon>
        <taxon>Pseudomonadota</taxon>
        <taxon>Betaproteobacteria</taxon>
        <taxon>Burkholderiales</taxon>
        <taxon>Burkholderiaceae</taxon>
        <taxon>Trinickia</taxon>
    </lineage>
</organism>